<feature type="transmembrane region" description="Helical" evidence="6">
    <location>
        <begin position="28"/>
        <end position="47"/>
    </location>
</feature>
<dbReference type="NCBIfam" id="TIGR02908">
    <property type="entry name" value="CoxD_Bacillus"/>
    <property type="match status" value="1"/>
</dbReference>
<keyword evidence="3 6" id="KW-0812">Transmembrane</keyword>
<sequence length="109" mass="12498">MGNKNTNQSKVDLVYRKKKNAEEMKHQLISFGLMIGLTFVAFLTIASEDVGNWFAVPFILLLAGIQVAFQLYYFMHMNQKGHETPALFLYSGVFVAFITVLAFLTIIWW</sequence>
<dbReference type="OrthoDB" id="2989516at2"/>
<reference evidence="7 8" key="1">
    <citation type="submission" date="2012-09" db="EMBL/GenBank/DDBJ databases">
        <title>Genome Sequence of Bacillus sp. DW5-4.</title>
        <authorList>
            <person name="Lai Q."/>
            <person name="Liu Y."/>
            <person name="Shao Z."/>
        </authorList>
    </citation>
    <scope>NUCLEOTIDE SEQUENCE [LARGE SCALE GENOMIC DNA]</scope>
    <source>
        <strain evidence="7 8">DW5-4</strain>
    </source>
</reference>
<keyword evidence="8" id="KW-1185">Reference proteome</keyword>
<feature type="transmembrane region" description="Helical" evidence="6">
    <location>
        <begin position="53"/>
        <end position="75"/>
    </location>
</feature>
<comment type="caution">
    <text evidence="7">The sequence shown here is derived from an EMBL/GenBank/DDBJ whole genome shotgun (WGS) entry which is preliminary data.</text>
</comment>
<name>A0A081LFG1_9BACI</name>
<dbReference type="eggNOG" id="COG3125">
    <property type="taxonomic scope" value="Bacteria"/>
</dbReference>
<dbReference type="EMBL" id="JOTP01000002">
    <property type="protein sequence ID" value="KEP27987.1"/>
    <property type="molecule type" value="Genomic_DNA"/>
</dbReference>
<keyword evidence="5 6" id="KW-0472">Membrane</keyword>
<gene>
    <name evidence="7" type="ORF">BA70_07895</name>
</gene>
<feature type="transmembrane region" description="Helical" evidence="6">
    <location>
        <begin position="87"/>
        <end position="108"/>
    </location>
</feature>
<keyword evidence="2" id="KW-1003">Cell membrane</keyword>
<evidence type="ECO:0000256" key="2">
    <source>
        <dbReference type="ARBA" id="ARBA00022475"/>
    </source>
</evidence>
<dbReference type="AlphaFoldDB" id="A0A081LFG1"/>
<evidence type="ECO:0000256" key="3">
    <source>
        <dbReference type="ARBA" id="ARBA00022692"/>
    </source>
</evidence>
<dbReference type="InterPro" id="IPR014257">
    <property type="entry name" value="Cyt_c_oxidase_su4_bacillaceae"/>
</dbReference>
<evidence type="ECO:0000313" key="8">
    <source>
        <dbReference type="Proteomes" id="UP000028091"/>
    </source>
</evidence>
<keyword evidence="4 6" id="KW-1133">Transmembrane helix</keyword>
<evidence type="ECO:0000313" key="7">
    <source>
        <dbReference type="EMBL" id="KEP27987.1"/>
    </source>
</evidence>
<evidence type="ECO:0000256" key="1">
    <source>
        <dbReference type="ARBA" id="ARBA00004651"/>
    </source>
</evidence>
<comment type="subcellular location">
    <subcellularLocation>
        <location evidence="1">Cell membrane</location>
        <topology evidence="1">Multi-pass membrane protein</topology>
    </subcellularLocation>
</comment>
<dbReference type="Pfam" id="PF03626">
    <property type="entry name" value="COX4_pro"/>
    <property type="match status" value="1"/>
</dbReference>
<proteinExistence type="predicted"/>
<dbReference type="RefSeq" id="WP_024426910.1">
    <property type="nucleotide sequence ID" value="NZ_JALPZN010000024.1"/>
</dbReference>
<evidence type="ECO:0000256" key="4">
    <source>
        <dbReference type="ARBA" id="ARBA00022989"/>
    </source>
</evidence>
<dbReference type="GO" id="GO:0005886">
    <property type="term" value="C:plasma membrane"/>
    <property type="evidence" value="ECO:0007669"/>
    <property type="project" value="UniProtKB-SubCell"/>
</dbReference>
<evidence type="ECO:0000256" key="5">
    <source>
        <dbReference type="ARBA" id="ARBA00023136"/>
    </source>
</evidence>
<accession>A0A081LFG1</accession>
<evidence type="ECO:0000256" key="6">
    <source>
        <dbReference type="SAM" id="Phobius"/>
    </source>
</evidence>
<dbReference type="InterPro" id="IPR005171">
    <property type="entry name" value="Cyt_c_oxidase_su4_prok"/>
</dbReference>
<protein>
    <submittedName>
        <fullName evidence="7">Cytochrome B6</fullName>
    </submittedName>
</protein>
<dbReference type="GeneID" id="61766884"/>
<dbReference type="Proteomes" id="UP000028091">
    <property type="component" value="Unassembled WGS sequence"/>
</dbReference>
<organism evidence="7 8">
    <name type="scientific">Bacillus zhangzhouensis</name>
    <dbReference type="NCBI Taxonomy" id="1178540"/>
    <lineage>
        <taxon>Bacteria</taxon>
        <taxon>Bacillati</taxon>
        <taxon>Bacillota</taxon>
        <taxon>Bacilli</taxon>
        <taxon>Bacillales</taxon>
        <taxon>Bacillaceae</taxon>
        <taxon>Bacillus</taxon>
    </lineage>
</organism>